<evidence type="ECO:0000256" key="6">
    <source>
        <dbReference type="SAM" id="Phobius"/>
    </source>
</evidence>
<gene>
    <name evidence="7" type="ordered locus">Mmwyl1_0827</name>
</gene>
<keyword evidence="6" id="KW-1133">Transmembrane helix</keyword>
<dbReference type="OrthoDB" id="1083028at2"/>
<evidence type="ECO:0008006" key="8">
    <source>
        <dbReference type="Google" id="ProtNLM"/>
    </source>
</evidence>
<dbReference type="NCBIfam" id="NF002756">
    <property type="entry name" value="PRK02797.1-5"/>
    <property type="match status" value="1"/>
</dbReference>
<evidence type="ECO:0000256" key="2">
    <source>
        <dbReference type="ARBA" id="ARBA00022519"/>
    </source>
</evidence>
<dbReference type="STRING" id="400668.Mmwyl1_0827"/>
<name>A6VTI0_MARMS</name>
<dbReference type="AlphaFoldDB" id="A6VTI0"/>
<evidence type="ECO:0000313" key="7">
    <source>
        <dbReference type="EMBL" id="ABR69759.1"/>
    </source>
</evidence>
<keyword evidence="1" id="KW-1003">Cell membrane</keyword>
<evidence type="ECO:0000256" key="5">
    <source>
        <dbReference type="ARBA" id="ARBA00023136"/>
    </source>
</evidence>
<evidence type="ECO:0000256" key="4">
    <source>
        <dbReference type="ARBA" id="ARBA00022679"/>
    </source>
</evidence>
<sequence length="347" mass="40585">MNKETLHISNWSVFIPPFIEFVKEHFDYKRHVFLITDGNTGHKLNSDANVFFSKRTLVSRLMHYIRVVIKMNQAKKVILHGLFDPVLILILFFMPWLLKKCYWVMWGGDLYVYQLGERNWIWKLREFFRRPVIRNMGYLVNGTTGDVDLARKWYRAKGQHISCFNYPSNIYKHYDVKTKTHDTVNIQLGNSADPTNQHIEILDQLVRFKEQNIKIFVVLSYGDQDYAKKVITEGKKKFDDKFIAITEMMPFEAYLEFLASIDVAVFNHNRQQAFGNTITLLGLGKKVFLNPASTLNGVFSEFGIQIFNSKKIELTSLDEVTKQANIAKVKYHFSKDSLVKSLQSWIT</sequence>
<keyword evidence="2" id="KW-0997">Cell inner membrane</keyword>
<feature type="transmembrane region" description="Helical" evidence="6">
    <location>
        <begin position="77"/>
        <end position="98"/>
    </location>
</feature>
<dbReference type="HOGENOM" id="CLU_061161_0_0_6"/>
<dbReference type="eggNOG" id="COG0438">
    <property type="taxonomic scope" value="Bacteria"/>
</dbReference>
<dbReference type="GO" id="GO:0008417">
    <property type="term" value="F:fucosyltransferase activity"/>
    <property type="evidence" value="ECO:0007669"/>
    <property type="project" value="InterPro"/>
</dbReference>
<accession>A6VTI0</accession>
<dbReference type="GO" id="GO:0009246">
    <property type="term" value="P:enterobacterial common antigen biosynthetic process"/>
    <property type="evidence" value="ECO:0007669"/>
    <property type="project" value="InterPro"/>
</dbReference>
<dbReference type="CAZy" id="GT56">
    <property type="family name" value="Glycosyltransferase Family 56"/>
</dbReference>
<evidence type="ECO:0000256" key="3">
    <source>
        <dbReference type="ARBA" id="ARBA00022676"/>
    </source>
</evidence>
<dbReference type="EMBL" id="CP000749">
    <property type="protein sequence ID" value="ABR69759.1"/>
    <property type="molecule type" value="Genomic_DNA"/>
</dbReference>
<dbReference type="KEGG" id="mmw:Mmwyl1_0827"/>
<dbReference type="Pfam" id="PF07429">
    <property type="entry name" value="Glyco_transf_56"/>
    <property type="match status" value="1"/>
</dbReference>
<keyword evidence="4" id="KW-0808">Transferase</keyword>
<dbReference type="InterPro" id="IPR009993">
    <property type="entry name" value="WecF"/>
</dbReference>
<protein>
    <recommendedName>
        <fullName evidence="8">4-alpha-L-fucosyltransferase</fullName>
    </recommendedName>
</protein>
<evidence type="ECO:0000256" key="1">
    <source>
        <dbReference type="ARBA" id="ARBA00022475"/>
    </source>
</evidence>
<keyword evidence="6" id="KW-0812">Transmembrane</keyword>
<organism evidence="7">
    <name type="scientific">Marinomonas sp. (strain MWYL1)</name>
    <dbReference type="NCBI Taxonomy" id="400668"/>
    <lineage>
        <taxon>Bacteria</taxon>
        <taxon>Pseudomonadati</taxon>
        <taxon>Pseudomonadota</taxon>
        <taxon>Gammaproteobacteria</taxon>
        <taxon>Oceanospirillales</taxon>
        <taxon>Oceanospirillaceae</taxon>
        <taxon>Marinomonas</taxon>
    </lineage>
</organism>
<keyword evidence="5 6" id="KW-0472">Membrane</keyword>
<proteinExistence type="predicted"/>
<reference evidence="7" key="1">
    <citation type="submission" date="2007-06" db="EMBL/GenBank/DDBJ databases">
        <title>Complete sequence of Marinomonas sp. MWYL1.</title>
        <authorList>
            <consortium name="US DOE Joint Genome Institute"/>
            <person name="Copeland A."/>
            <person name="Lucas S."/>
            <person name="Lapidus A."/>
            <person name="Barry K."/>
            <person name="Glavina del Rio T."/>
            <person name="Dalin E."/>
            <person name="Tice H."/>
            <person name="Pitluck S."/>
            <person name="Kiss H."/>
            <person name="Brettin T."/>
            <person name="Bruce D."/>
            <person name="Detter J.C."/>
            <person name="Han C."/>
            <person name="Schmutz J."/>
            <person name="Larimer F."/>
            <person name="Land M."/>
            <person name="Hauser L."/>
            <person name="Kyrpides N."/>
            <person name="Kim E."/>
            <person name="Johnston A.W.B."/>
            <person name="Todd J.D."/>
            <person name="Rogers R."/>
            <person name="Wexler M."/>
            <person name="Bond P.L."/>
            <person name="Li Y."/>
            <person name="Richardson P."/>
        </authorList>
    </citation>
    <scope>NUCLEOTIDE SEQUENCE [LARGE SCALE GENOMIC DNA]</scope>
    <source>
        <strain evidence="7">MWYL1</strain>
    </source>
</reference>
<keyword evidence="3" id="KW-0328">Glycosyltransferase</keyword>